<evidence type="ECO:0000256" key="1">
    <source>
        <dbReference type="SAM" id="Phobius"/>
    </source>
</evidence>
<keyword evidence="1" id="KW-1133">Transmembrane helix</keyword>
<name>A0A4R6PWP5_9FIRM</name>
<dbReference type="Proteomes" id="UP000295500">
    <property type="component" value="Unassembled WGS sequence"/>
</dbReference>
<dbReference type="RefSeq" id="WP_133529304.1">
    <property type="nucleotide sequence ID" value="NZ_SNXO01000058.1"/>
</dbReference>
<reference evidence="2 3" key="1">
    <citation type="submission" date="2019-03" db="EMBL/GenBank/DDBJ databases">
        <title>Genomic Encyclopedia of Type Strains, Phase IV (KMG-IV): sequencing the most valuable type-strain genomes for metagenomic binning, comparative biology and taxonomic classification.</title>
        <authorList>
            <person name="Goeker M."/>
        </authorList>
    </citation>
    <scope>NUCLEOTIDE SEQUENCE [LARGE SCALE GENOMIC DNA]</scope>
    <source>
        <strain evidence="2 3">DSM 28287</strain>
    </source>
</reference>
<sequence>MAWIIANAVNIVVCAVLALLVLAVVIRMIRNKKSGRTSCGCDCGSCPMSGNCHGGESR</sequence>
<dbReference type="EMBL" id="SNXO01000058">
    <property type="protein sequence ID" value="TDP46638.1"/>
    <property type="molecule type" value="Genomic_DNA"/>
</dbReference>
<protein>
    <submittedName>
        <fullName evidence="2">Attachment p12 family protein</fullName>
    </submittedName>
</protein>
<evidence type="ECO:0000313" key="2">
    <source>
        <dbReference type="EMBL" id="TDP46638.1"/>
    </source>
</evidence>
<dbReference type="Pfam" id="PF12669">
    <property type="entry name" value="FeoB_associated"/>
    <property type="match status" value="1"/>
</dbReference>
<keyword evidence="3" id="KW-1185">Reference proteome</keyword>
<keyword evidence="1" id="KW-0812">Transmembrane</keyword>
<proteinExistence type="predicted"/>
<keyword evidence="1" id="KW-0472">Membrane</keyword>
<comment type="caution">
    <text evidence="2">The sequence shown here is derived from an EMBL/GenBank/DDBJ whole genome shotgun (WGS) entry which is preliminary data.</text>
</comment>
<organism evidence="2 3">
    <name type="scientific">Aminicella lysinilytica</name>
    <dbReference type="NCBI Taxonomy" id="433323"/>
    <lineage>
        <taxon>Bacteria</taxon>
        <taxon>Bacillati</taxon>
        <taxon>Bacillota</taxon>
        <taxon>Clostridia</taxon>
        <taxon>Peptostreptococcales</taxon>
        <taxon>Anaerovoracaceae</taxon>
        <taxon>Aminicella</taxon>
    </lineage>
</organism>
<dbReference type="AlphaFoldDB" id="A0A4R6PWP5"/>
<evidence type="ECO:0000313" key="3">
    <source>
        <dbReference type="Proteomes" id="UP000295500"/>
    </source>
</evidence>
<gene>
    <name evidence="2" type="ORF">EV211_1583</name>
</gene>
<feature type="transmembrane region" description="Helical" evidence="1">
    <location>
        <begin position="6"/>
        <end position="26"/>
    </location>
</feature>
<accession>A0A4R6PWP5</accession>